<name>A0A381T1M7_9ZZZZ</name>
<reference evidence="1" key="1">
    <citation type="submission" date="2018-05" db="EMBL/GenBank/DDBJ databases">
        <authorList>
            <person name="Lanie J.A."/>
            <person name="Ng W.-L."/>
            <person name="Kazmierczak K.M."/>
            <person name="Andrzejewski T.M."/>
            <person name="Davidsen T.M."/>
            <person name="Wayne K.J."/>
            <person name="Tettelin H."/>
            <person name="Glass J.I."/>
            <person name="Rusch D."/>
            <person name="Podicherti R."/>
            <person name="Tsui H.-C.T."/>
            <person name="Winkler M.E."/>
        </authorList>
    </citation>
    <scope>NUCLEOTIDE SEQUENCE</scope>
</reference>
<organism evidence="1">
    <name type="scientific">marine metagenome</name>
    <dbReference type="NCBI Taxonomy" id="408172"/>
    <lineage>
        <taxon>unclassified sequences</taxon>
        <taxon>metagenomes</taxon>
        <taxon>ecological metagenomes</taxon>
    </lineage>
</organism>
<gene>
    <name evidence="1" type="ORF">METZ01_LOCUS62984</name>
</gene>
<proteinExistence type="predicted"/>
<evidence type="ECO:0000313" key="1">
    <source>
        <dbReference type="EMBL" id="SVA10130.1"/>
    </source>
</evidence>
<dbReference type="AlphaFoldDB" id="A0A381T1M7"/>
<protein>
    <submittedName>
        <fullName evidence="1">Uncharacterized protein</fullName>
    </submittedName>
</protein>
<sequence>MAETKETGEKAVKFGKTQDVSLKTIEKAPKDTQQKYHAISSKGESLKIVEADVLSSSTKDDIKTQLPKAIVVKKNLKKDVEILYTSFKKFKETHSNAEEIKEFKMACDKVILAAQKSHTEIKEKVYTIYDKKK</sequence>
<accession>A0A381T1M7</accession>
<dbReference type="EMBL" id="UINC01003895">
    <property type="protein sequence ID" value="SVA10130.1"/>
    <property type="molecule type" value="Genomic_DNA"/>
</dbReference>